<accession>A0A1G4IDA2</accession>
<dbReference type="RefSeq" id="XP_067080893.1">
    <property type="nucleotide sequence ID" value="XM_067224792.1"/>
</dbReference>
<dbReference type="GeneID" id="92375525"/>
<evidence type="ECO:0000256" key="1">
    <source>
        <dbReference type="SAM" id="SignalP"/>
    </source>
</evidence>
<protein>
    <recommendedName>
        <fullName evidence="4">Secreted protein</fullName>
    </recommendedName>
</protein>
<evidence type="ECO:0000313" key="2">
    <source>
        <dbReference type="EMBL" id="SCU70016.1"/>
    </source>
</evidence>
<feature type="chain" id="PRO_5009235408" description="Secreted protein" evidence="1">
    <location>
        <begin position="20"/>
        <end position="92"/>
    </location>
</feature>
<reference evidence="2" key="1">
    <citation type="submission" date="2016-09" db="EMBL/GenBank/DDBJ databases">
        <authorList>
            <person name="Hebert L."/>
            <person name="Moumen B."/>
        </authorList>
    </citation>
    <scope>NUCLEOTIDE SEQUENCE [LARGE SCALE GENOMIC DNA]</scope>
    <source>
        <strain evidence="2">OVI</strain>
    </source>
</reference>
<evidence type="ECO:0008006" key="4">
    <source>
        <dbReference type="Google" id="ProtNLM"/>
    </source>
</evidence>
<dbReference type="VEuPathDB" id="TriTrypDB:TEOVI_000158500"/>
<sequence length="92" mass="10013">MRFLPLSLGHFLYILTSRCFPFPFSCWCCGVPPASVGFCFVYVGTHFSRQLVNVCYAGGVSQGPLLRVALKGVKTFVPRAGPLDRKGVAKGN</sequence>
<comment type="caution">
    <text evidence="2">The sequence shown here is derived from an EMBL/GenBank/DDBJ whole genome shotgun (WGS) entry which is preliminary data.</text>
</comment>
<proteinExistence type="predicted"/>
<dbReference type="AlphaFoldDB" id="A0A1G4IDA2"/>
<keyword evidence="1" id="KW-0732">Signal</keyword>
<dbReference type="Proteomes" id="UP000195570">
    <property type="component" value="Unassembled WGS sequence"/>
</dbReference>
<evidence type="ECO:0000313" key="3">
    <source>
        <dbReference type="Proteomes" id="UP000195570"/>
    </source>
</evidence>
<feature type="signal peptide" evidence="1">
    <location>
        <begin position="1"/>
        <end position="19"/>
    </location>
</feature>
<organism evidence="2 3">
    <name type="scientific">Trypanosoma equiperdum</name>
    <dbReference type="NCBI Taxonomy" id="5694"/>
    <lineage>
        <taxon>Eukaryota</taxon>
        <taxon>Discoba</taxon>
        <taxon>Euglenozoa</taxon>
        <taxon>Kinetoplastea</taxon>
        <taxon>Metakinetoplastina</taxon>
        <taxon>Trypanosomatida</taxon>
        <taxon>Trypanosomatidae</taxon>
        <taxon>Trypanosoma</taxon>
    </lineage>
</organism>
<name>A0A1G4IDA2_TRYEQ</name>
<dbReference type="EMBL" id="CZPT02001346">
    <property type="protein sequence ID" value="SCU70016.1"/>
    <property type="molecule type" value="Genomic_DNA"/>
</dbReference>
<keyword evidence="3" id="KW-1185">Reference proteome</keyword>
<gene>
    <name evidence="2" type="ORF">TEOVI_000158500</name>
</gene>